<dbReference type="SUPFAM" id="SSF49785">
    <property type="entry name" value="Galactose-binding domain-like"/>
    <property type="match status" value="1"/>
</dbReference>
<evidence type="ECO:0000313" key="2">
    <source>
        <dbReference type="Proteomes" id="UP000464956"/>
    </source>
</evidence>
<dbReference type="Gene3D" id="2.60.120.260">
    <property type="entry name" value="Galactose-binding domain-like"/>
    <property type="match status" value="1"/>
</dbReference>
<dbReference type="RefSeq" id="YP_009997033.1">
    <property type="nucleotide sequence ID" value="NC_052967.1"/>
</dbReference>
<protein>
    <submittedName>
        <fullName evidence="1">Phage protein</fullName>
    </submittedName>
</protein>
<accession>A0A679KLG4</accession>
<name>A0A679KLG4_9CAUD</name>
<dbReference type="EMBL" id="LR743532">
    <property type="protein sequence ID" value="CAA2409842.1"/>
    <property type="molecule type" value="Genomic_DNA"/>
</dbReference>
<keyword evidence="2" id="KW-1185">Reference proteome</keyword>
<proteinExistence type="predicted"/>
<organism evidence="1 2">
    <name type="scientific">Xanthomonas phage Bosa</name>
    <dbReference type="NCBI Taxonomy" id="2674976"/>
    <lineage>
        <taxon>Viruses</taxon>
        <taxon>Duplodnaviria</taxon>
        <taxon>Heunggongvirae</taxon>
        <taxon>Uroviricota</taxon>
        <taxon>Caudoviricetes</taxon>
        <taxon>Mesyanzhinovviridae</taxon>
        <taxon>Bradleyvirinae</taxon>
        <taxon>Bosavirus</taxon>
        <taxon>Bosavirus bosa</taxon>
    </lineage>
</organism>
<dbReference type="KEGG" id="vg:62676396"/>
<reference evidence="1" key="1">
    <citation type="submission" date="2019-12" db="EMBL/GenBank/DDBJ databases">
        <authorList>
            <person name="Ansaldi M."/>
            <person name="Clavijo F."/>
        </authorList>
    </citation>
    <scope>NUCLEOTIDE SEQUENCE [LARGE SCALE GENOMIC DNA]</scope>
</reference>
<dbReference type="Proteomes" id="UP000464956">
    <property type="component" value="Chromosome"/>
</dbReference>
<sequence>MAFVTGTAANHVDALDKLRLFLTSDDALSSLGQTWAQLRWVPDNVDSVDTNIPFGSGVQLPRLFRPDYRTQNYTSETSSQYLSSTSFTSGQYVRLKMRAAKAVTKFTLKAGTGSSLTNYTPRNFRLEYSDDGSTWSTAVTLTDQRAWVANEERTFSVPSTGEHLWWRLVTLQTGDYQGTLTGQYWELRSIWLYDGDVLVSSSESNLVVKGPGLAGDEEIFLAFRTTYNTGTGEYAILVQGLTGYLPAEQSLHKQPGLHPSGWPVVPLWSAAMPYWFVGSGRRVVFVFKVSTVFESGYAGFFLPYASPEQYPYPLAIGGSMSPASSSYRYDYVSAAHSCFVMPGGNTGTSSSVDVVYNTTLNVMLPDGSWFDFQNRPTTSSNNSESYLTWNNSPASVLPHGTFNDTTTSGYGFRENIGGGFSVFPATLFQRRTAGRFLGELDGCFQISGFQNGSENTGTIAGEDYLVFQNTYRTDVREYWALKAE</sequence>
<dbReference type="InterPro" id="IPR008979">
    <property type="entry name" value="Galactose-bd-like_sf"/>
</dbReference>
<evidence type="ECO:0000313" key="1">
    <source>
        <dbReference type="EMBL" id="CAA2409842.1"/>
    </source>
</evidence>
<dbReference type="GeneID" id="62676396"/>